<feature type="chain" id="PRO_5012801949" description="protein disulfide-isomerase" evidence="7">
    <location>
        <begin position="20"/>
        <end position="418"/>
    </location>
</feature>
<comment type="catalytic activity">
    <reaction evidence="1">
        <text>Catalyzes the rearrangement of -S-S- bonds in proteins.</text>
        <dbReference type="EC" id="5.3.4.1"/>
    </reaction>
</comment>
<evidence type="ECO:0000256" key="6">
    <source>
        <dbReference type="ARBA" id="ARBA00023284"/>
    </source>
</evidence>
<dbReference type="SUPFAM" id="SSF52833">
    <property type="entry name" value="Thioredoxin-like"/>
    <property type="match status" value="3"/>
</dbReference>
<organism evidence="9 10">
    <name type="scientific">Neocallimastix californiae</name>
    <dbReference type="NCBI Taxonomy" id="1754190"/>
    <lineage>
        <taxon>Eukaryota</taxon>
        <taxon>Fungi</taxon>
        <taxon>Fungi incertae sedis</taxon>
        <taxon>Chytridiomycota</taxon>
        <taxon>Chytridiomycota incertae sedis</taxon>
        <taxon>Neocallimastigomycetes</taxon>
        <taxon>Neocallimastigales</taxon>
        <taxon>Neocallimastigaceae</taxon>
        <taxon>Neocallimastix</taxon>
    </lineage>
</organism>
<keyword evidence="5" id="KW-0413">Isomerase</keyword>
<dbReference type="InterPro" id="IPR013766">
    <property type="entry name" value="Thioredoxin_domain"/>
</dbReference>
<evidence type="ECO:0000313" key="9">
    <source>
        <dbReference type="EMBL" id="ORY19339.1"/>
    </source>
</evidence>
<accession>A0A1Y2A9W6</accession>
<dbReference type="GO" id="GO:0015035">
    <property type="term" value="F:protein-disulfide reductase activity"/>
    <property type="evidence" value="ECO:0007669"/>
    <property type="project" value="TreeGrafter"/>
</dbReference>
<reference evidence="9 10" key="1">
    <citation type="submission" date="2016-08" db="EMBL/GenBank/DDBJ databases">
        <title>A Parts List for Fungal Cellulosomes Revealed by Comparative Genomics.</title>
        <authorList>
            <consortium name="DOE Joint Genome Institute"/>
            <person name="Haitjema C.H."/>
            <person name="Gilmore S.P."/>
            <person name="Henske J.K."/>
            <person name="Solomon K.V."/>
            <person name="De Groot R."/>
            <person name="Kuo A."/>
            <person name="Mondo S.J."/>
            <person name="Salamov A.A."/>
            <person name="Labutti K."/>
            <person name="Zhao Z."/>
            <person name="Chiniquy J."/>
            <person name="Barry K."/>
            <person name="Brewer H.M."/>
            <person name="Purvine S.O."/>
            <person name="Wright A.T."/>
            <person name="Boxma B."/>
            <person name="Van Alen T."/>
            <person name="Hackstein J.H."/>
            <person name="Baker S.E."/>
            <person name="Grigoriev I.V."/>
            <person name="O'Malley M.A."/>
        </authorList>
    </citation>
    <scope>NUCLEOTIDE SEQUENCE [LARGE SCALE GENOMIC DNA]</scope>
    <source>
        <strain evidence="9 10">G1</strain>
    </source>
</reference>
<dbReference type="GO" id="GO:0005788">
    <property type="term" value="C:endoplasmic reticulum lumen"/>
    <property type="evidence" value="ECO:0007669"/>
    <property type="project" value="UniProtKB-SubCell"/>
</dbReference>
<dbReference type="InterPro" id="IPR036249">
    <property type="entry name" value="Thioredoxin-like_sf"/>
</dbReference>
<keyword evidence="4" id="KW-1015">Disulfide bond</keyword>
<dbReference type="Proteomes" id="UP000193920">
    <property type="component" value="Unassembled WGS sequence"/>
</dbReference>
<comment type="subcellular location">
    <subcellularLocation>
        <location evidence="2">Endoplasmic reticulum lumen</location>
    </subcellularLocation>
</comment>
<evidence type="ECO:0000256" key="4">
    <source>
        <dbReference type="ARBA" id="ARBA00023157"/>
    </source>
</evidence>
<dbReference type="Pfam" id="PF00085">
    <property type="entry name" value="Thioredoxin"/>
    <property type="match status" value="1"/>
</dbReference>
<keyword evidence="6" id="KW-0676">Redox-active center</keyword>
<comment type="caution">
    <text evidence="9">The sequence shown here is derived from an EMBL/GenBank/DDBJ whole genome shotgun (WGS) entry which is preliminary data.</text>
</comment>
<gene>
    <name evidence="9" type="ORF">LY90DRAFT_708158</name>
</gene>
<dbReference type="Pfam" id="PF24541">
    <property type="entry name" value="Thioredox_PDIA6_C"/>
    <property type="match status" value="1"/>
</dbReference>
<evidence type="ECO:0000256" key="5">
    <source>
        <dbReference type="ARBA" id="ARBA00023235"/>
    </source>
</evidence>
<dbReference type="EMBL" id="MCOG01000313">
    <property type="protein sequence ID" value="ORY19339.1"/>
    <property type="molecule type" value="Genomic_DNA"/>
</dbReference>
<dbReference type="InterPro" id="IPR057305">
    <property type="entry name" value="Thioredox_PDIA6_C"/>
</dbReference>
<dbReference type="PRINTS" id="PR00421">
    <property type="entry name" value="THIOREDOXIN"/>
</dbReference>
<evidence type="ECO:0000256" key="1">
    <source>
        <dbReference type="ARBA" id="ARBA00001182"/>
    </source>
</evidence>
<evidence type="ECO:0000256" key="7">
    <source>
        <dbReference type="SAM" id="SignalP"/>
    </source>
</evidence>
<feature type="domain" description="Thioredoxin" evidence="8">
    <location>
        <begin position="9"/>
        <end position="145"/>
    </location>
</feature>
<evidence type="ECO:0000256" key="2">
    <source>
        <dbReference type="ARBA" id="ARBA00004319"/>
    </source>
</evidence>
<dbReference type="InterPro" id="IPR017937">
    <property type="entry name" value="Thioredoxin_CS"/>
</dbReference>
<dbReference type="OrthoDB" id="427280at2759"/>
<evidence type="ECO:0000313" key="10">
    <source>
        <dbReference type="Proteomes" id="UP000193920"/>
    </source>
</evidence>
<feature type="signal peptide" evidence="7">
    <location>
        <begin position="1"/>
        <end position="19"/>
    </location>
</feature>
<dbReference type="GO" id="GO:0034976">
    <property type="term" value="P:response to endoplasmic reticulum stress"/>
    <property type="evidence" value="ECO:0007669"/>
    <property type="project" value="TreeGrafter"/>
</dbReference>
<keyword evidence="10" id="KW-1185">Reference proteome</keyword>
<dbReference type="PROSITE" id="PS51352">
    <property type="entry name" value="THIOREDOXIN_2"/>
    <property type="match status" value="1"/>
</dbReference>
<keyword evidence="7" id="KW-0732">Signal</keyword>
<dbReference type="PANTHER" id="PTHR45815">
    <property type="entry name" value="PROTEIN DISULFIDE-ISOMERASE A6"/>
    <property type="match status" value="1"/>
</dbReference>
<dbReference type="Gene3D" id="3.40.30.10">
    <property type="entry name" value="Glutaredoxin"/>
    <property type="match status" value="3"/>
</dbReference>
<evidence type="ECO:0000256" key="3">
    <source>
        <dbReference type="ARBA" id="ARBA00012723"/>
    </source>
</evidence>
<sequence>MKFTKIFGSLLALATTSLAFYTKEDPILEINPNNWKREVIKSDQVVLAEFYAPWCGHCKNLAPQYKLAAKKLKGLAKVVAVNCDEDTNKPICGQMGIQGFPTVKVFHPTFVDPTGNMVTKQTITDYQGPRSAKPIVDFVLGKVINVVKKINSAEDMDAFINDTTFTRAVLFTNKMKTPILFQSLALQYSKRILLAEVKDSLTDVCSKYNIDKFPSVVVFNKDTTDPIVYDGIMKHQGISEFFDKYAPPAQEKIVLGETPKPFDPKVPEITTDEELKKCIDGYGTCAIAVLAYEEEFEESVKQHNEEMAILETLKKNNHEKNGPFKFAWINGVVRGKQFARDFDLPDMFPSFLIINGKQKIFRVDRGPFDVEDITDFLKQVRNGRGRNFSYKKEPVLDFKKEETKKEEEKKEETKKDEL</sequence>
<dbReference type="EC" id="5.3.4.1" evidence="3"/>
<dbReference type="GO" id="GO:0003756">
    <property type="term" value="F:protein disulfide isomerase activity"/>
    <property type="evidence" value="ECO:0007669"/>
    <property type="project" value="UniProtKB-EC"/>
</dbReference>
<protein>
    <recommendedName>
        <fullName evidence="3">protein disulfide-isomerase</fullName>
        <ecNumber evidence="3">5.3.4.1</ecNumber>
    </recommendedName>
</protein>
<proteinExistence type="predicted"/>
<dbReference type="PROSITE" id="PS00194">
    <property type="entry name" value="THIOREDOXIN_1"/>
    <property type="match status" value="1"/>
</dbReference>
<dbReference type="PANTHER" id="PTHR45815:SF3">
    <property type="entry name" value="PROTEIN DISULFIDE-ISOMERASE A6"/>
    <property type="match status" value="1"/>
</dbReference>
<dbReference type="STRING" id="1754190.A0A1Y2A9W6"/>
<name>A0A1Y2A9W6_9FUNG</name>
<dbReference type="AlphaFoldDB" id="A0A1Y2A9W6"/>
<evidence type="ECO:0000259" key="8">
    <source>
        <dbReference type="PROSITE" id="PS51352"/>
    </source>
</evidence>